<evidence type="ECO:0000256" key="3">
    <source>
        <dbReference type="ARBA" id="ARBA00053226"/>
    </source>
</evidence>
<dbReference type="PANTHER" id="PTHR12356:SF3">
    <property type="entry name" value="NUCLEAR MIGRATION PROTEIN NUDC"/>
    <property type="match status" value="1"/>
</dbReference>
<dbReference type="AlphaFoldDB" id="A0AAV6HVB5"/>
<dbReference type="PANTHER" id="PTHR12356">
    <property type="entry name" value="NUCLEAR MOVEMENT PROTEIN NUDC"/>
    <property type="match status" value="1"/>
</dbReference>
<comment type="subcellular location">
    <subcellularLocation>
        <location evidence="1">Cytoplasmic granule</location>
    </subcellularLocation>
</comment>
<proteinExistence type="predicted"/>
<keyword evidence="7" id="KW-1185">Reference proteome</keyword>
<dbReference type="Pfam" id="PF04969">
    <property type="entry name" value="CS"/>
    <property type="match status" value="1"/>
</dbReference>
<reference evidence="6" key="1">
    <citation type="submission" date="2020-08" db="EMBL/GenBank/DDBJ databases">
        <title>Plant Genome Project.</title>
        <authorList>
            <person name="Zhang R.-G."/>
        </authorList>
    </citation>
    <scope>NUCLEOTIDE SEQUENCE</scope>
    <source>
        <strain evidence="6">WSP0</strain>
        <tissue evidence="6">Leaf</tissue>
    </source>
</reference>
<accession>A0AAV6HVB5</accession>
<evidence type="ECO:0000313" key="7">
    <source>
        <dbReference type="Proteomes" id="UP000823749"/>
    </source>
</evidence>
<dbReference type="FunFam" id="2.60.40.790:FF:000001">
    <property type="entry name" value="Nuclear migration protein nudC"/>
    <property type="match status" value="1"/>
</dbReference>
<dbReference type="Proteomes" id="UP000823749">
    <property type="component" value="Chromosome 12"/>
</dbReference>
<dbReference type="CDD" id="cd06467">
    <property type="entry name" value="p23_NUDC_like"/>
    <property type="match status" value="1"/>
</dbReference>
<feature type="domain" description="CS" evidence="5">
    <location>
        <begin position="60"/>
        <end position="161"/>
    </location>
</feature>
<evidence type="ECO:0000256" key="4">
    <source>
        <dbReference type="SAM" id="MobiDB-lite"/>
    </source>
</evidence>
<feature type="compositionally biased region" description="Acidic residues" evidence="4">
    <location>
        <begin position="1"/>
        <end position="11"/>
    </location>
</feature>
<dbReference type="GO" id="GO:0005737">
    <property type="term" value="C:cytoplasm"/>
    <property type="evidence" value="ECO:0007669"/>
    <property type="project" value="TreeGrafter"/>
</dbReference>
<name>A0AAV6HVB5_9ERIC</name>
<organism evidence="6 7">
    <name type="scientific">Rhododendron griersonianum</name>
    <dbReference type="NCBI Taxonomy" id="479676"/>
    <lineage>
        <taxon>Eukaryota</taxon>
        <taxon>Viridiplantae</taxon>
        <taxon>Streptophyta</taxon>
        <taxon>Embryophyta</taxon>
        <taxon>Tracheophyta</taxon>
        <taxon>Spermatophyta</taxon>
        <taxon>Magnoliopsida</taxon>
        <taxon>eudicotyledons</taxon>
        <taxon>Gunneridae</taxon>
        <taxon>Pentapetalae</taxon>
        <taxon>asterids</taxon>
        <taxon>Ericales</taxon>
        <taxon>Ericaceae</taxon>
        <taxon>Ericoideae</taxon>
        <taxon>Rhodoreae</taxon>
        <taxon>Rhododendron</taxon>
    </lineage>
</organism>
<dbReference type="InterPro" id="IPR008978">
    <property type="entry name" value="HSP20-like_chaperone"/>
</dbReference>
<comment type="function">
    <text evidence="3">Small heat shock protein required for the establishment of auxin gradients and for patterning of the apical domain of the embryo. Involved in the specification of the cotyledon primordia. Also required for normal inflorescence and floral meristem function, normal developmental patterning and thermotolerance. Acts as a molecular chaperone.</text>
</comment>
<dbReference type="InterPro" id="IPR007052">
    <property type="entry name" value="CS_dom"/>
</dbReference>
<evidence type="ECO:0000256" key="2">
    <source>
        <dbReference type="ARBA" id="ARBA00022490"/>
    </source>
</evidence>
<evidence type="ECO:0000259" key="5">
    <source>
        <dbReference type="PROSITE" id="PS51203"/>
    </source>
</evidence>
<comment type="caution">
    <text evidence="6">The sequence shown here is derived from an EMBL/GenBank/DDBJ whole genome shotgun (WGS) entry which is preliminary data.</text>
</comment>
<feature type="region of interest" description="Disordered" evidence="4">
    <location>
        <begin position="1"/>
        <end position="61"/>
    </location>
</feature>
<keyword evidence="2" id="KW-0963">Cytoplasm</keyword>
<protein>
    <recommendedName>
        <fullName evidence="5">CS domain-containing protein</fullName>
    </recommendedName>
</protein>
<dbReference type="Gene3D" id="2.60.40.790">
    <property type="match status" value="1"/>
</dbReference>
<evidence type="ECO:0000313" key="6">
    <source>
        <dbReference type="EMBL" id="KAG5520392.1"/>
    </source>
</evidence>
<gene>
    <name evidence="6" type="ORF">RHGRI_033090</name>
</gene>
<sequence length="234" mass="26370">MAILSEVEEDQTPTNPSPSSETVKPDKKEEEAENKDVEAAAAADEKKTEGKRAPNKGNGLDMDTYSWGQSLQEVTINVTVPAGTKSRFVVYELKKNHLKVGLKGQPPIIDILVTSNQIVYLQGELFQSVKVEDCFWSLEDQKSISILLTKQNQMDWWKCLVKGDPEIDTQKVEPETSKLSDLDLETRSTVEKMMFDQRQKSMGLPTSEEMQKQDLLKQFMAQHPEMDFSGAKLA</sequence>
<dbReference type="GO" id="GO:0051082">
    <property type="term" value="F:unfolded protein binding"/>
    <property type="evidence" value="ECO:0007669"/>
    <property type="project" value="TreeGrafter"/>
</dbReference>
<feature type="compositionally biased region" description="Polar residues" evidence="4">
    <location>
        <begin position="12"/>
        <end position="22"/>
    </location>
</feature>
<dbReference type="InterPro" id="IPR037898">
    <property type="entry name" value="NudC_fam"/>
</dbReference>
<feature type="compositionally biased region" description="Basic and acidic residues" evidence="4">
    <location>
        <begin position="23"/>
        <end position="52"/>
    </location>
</feature>
<dbReference type="PROSITE" id="PS51203">
    <property type="entry name" value="CS"/>
    <property type="match status" value="1"/>
</dbReference>
<dbReference type="SUPFAM" id="SSF49764">
    <property type="entry name" value="HSP20-like chaperones"/>
    <property type="match status" value="1"/>
</dbReference>
<dbReference type="GO" id="GO:0006950">
    <property type="term" value="P:response to stress"/>
    <property type="evidence" value="ECO:0007669"/>
    <property type="project" value="UniProtKB-ARBA"/>
</dbReference>
<dbReference type="GO" id="GO:0006457">
    <property type="term" value="P:protein folding"/>
    <property type="evidence" value="ECO:0007669"/>
    <property type="project" value="TreeGrafter"/>
</dbReference>
<evidence type="ECO:0000256" key="1">
    <source>
        <dbReference type="ARBA" id="ARBA00004463"/>
    </source>
</evidence>
<dbReference type="EMBL" id="JACTNZ010000012">
    <property type="protein sequence ID" value="KAG5520392.1"/>
    <property type="molecule type" value="Genomic_DNA"/>
</dbReference>